<dbReference type="AlphaFoldDB" id="A0A6V6Z8A7"/>
<dbReference type="InterPro" id="IPR005545">
    <property type="entry name" value="YCII"/>
</dbReference>
<comment type="caution">
    <text evidence="3">The sequence shown here is derived from an EMBL/GenBank/DDBJ whole genome shotgun (WGS) entry which is preliminary data.</text>
</comment>
<organism evidence="3 4">
    <name type="scientific">Flavobacterium chungangense</name>
    <dbReference type="NCBI Taxonomy" id="554283"/>
    <lineage>
        <taxon>Bacteria</taxon>
        <taxon>Pseudomonadati</taxon>
        <taxon>Bacteroidota</taxon>
        <taxon>Flavobacteriia</taxon>
        <taxon>Flavobacteriales</taxon>
        <taxon>Flavobacteriaceae</taxon>
        <taxon>Flavobacterium</taxon>
    </lineage>
</organism>
<name>A0A6V6Z8A7_9FLAO</name>
<accession>A0A6V6Z8A7</accession>
<reference evidence="3 4" key="1">
    <citation type="submission" date="2020-06" db="EMBL/GenBank/DDBJ databases">
        <authorList>
            <person name="Criscuolo A."/>
        </authorList>
    </citation>
    <scope>NUCLEOTIDE SEQUENCE [LARGE SCALE GENOMIC DNA]</scope>
    <source>
        <strain evidence="4">CIP 110025</strain>
    </source>
</reference>
<proteinExistence type="inferred from homology"/>
<dbReference type="Pfam" id="PF03795">
    <property type="entry name" value="YCII"/>
    <property type="match status" value="1"/>
</dbReference>
<gene>
    <name evidence="3" type="ORF">FLACHUCJ7_03410</name>
</gene>
<dbReference type="SUPFAM" id="SSF54909">
    <property type="entry name" value="Dimeric alpha+beta barrel"/>
    <property type="match status" value="1"/>
</dbReference>
<protein>
    <recommendedName>
        <fullName evidence="2">YCII-related domain-containing protein</fullName>
    </recommendedName>
</protein>
<dbReference type="Gene3D" id="3.30.70.1060">
    <property type="entry name" value="Dimeric alpha+beta barrel"/>
    <property type="match status" value="1"/>
</dbReference>
<feature type="domain" description="YCII-related" evidence="2">
    <location>
        <begin position="55"/>
        <end position="131"/>
    </location>
</feature>
<evidence type="ECO:0000256" key="1">
    <source>
        <dbReference type="ARBA" id="ARBA00007689"/>
    </source>
</evidence>
<dbReference type="EMBL" id="CAIJDO010000202">
    <property type="protein sequence ID" value="CAD0007654.1"/>
    <property type="molecule type" value="Genomic_DNA"/>
</dbReference>
<evidence type="ECO:0000313" key="4">
    <source>
        <dbReference type="Proteomes" id="UP000556700"/>
    </source>
</evidence>
<dbReference type="InterPro" id="IPR011008">
    <property type="entry name" value="Dimeric_a/b-barrel"/>
</dbReference>
<keyword evidence="4" id="KW-1185">Reference proteome</keyword>
<dbReference type="RefSeq" id="WP_031456362.1">
    <property type="nucleotide sequence ID" value="NZ_CAIJDO010000202.1"/>
</dbReference>
<sequence>MKKSLSLFFFLTVSVIGFSQETDAKYDEALAKSLHADEYCMKKYVFCLLKSGTNTTASKEESKKLFEGHMKNINKLAKEGKLVVAGPFMKNDRNYRGIYIFNVETIDEAKILVATDPAIKANLLEAELTPWYASAALQETLKIHEKISKKKMQ</sequence>
<dbReference type="Proteomes" id="UP000556700">
    <property type="component" value="Unassembled WGS sequence"/>
</dbReference>
<evidence type="ECO:0000259" key="2">
    <source>
        <dbReference type="Pfam" id="PF03795"/>
    </source>
</evidence>
<comment type="similarity">
    <text evidence="1">Belongs to the YciI family.</text>
</comment>
<evidence type="ECO:0000313" key="3">
    <source>
        <dbReference type="EMBL" id="CAD0007654.1"/>
    </source>
</evidence>